<evidence type="ECO:0000256" key="1">
    <source>
        <dbReference type="SAM" id="MobiDB-lite"/>
    </source>
</evidence>
<organism evidence="2 3">
    <name type="scientific">Scleroderma citrinum Foug A</name>
    <dbReference type="NCBI Taxonomy" id="1036808"/>
    <lineage>
        <taxon>Eukaryota</taxon>
        <taxon>Fungi</taxon>
        <taxon>Dikarya</taxon>
        <taxon>Basidiomycota</taxon>
        <taxon>Agaricomycotina</taxon>
        <taxon>Agaricomycetes</taxon>
        <taxon>Agaricomycetidae</taxon>
        <taxon>Boletales</taxon>
        <taxon>Sclerodermatineae</taxon>
        <taxon>Sclerodermataceae</taxon>
        <taxon>Scleroderma</taxon>
    </lineage>
</organism>
<protein>
    <submittedName>
        <fullName evidence="2">Uncharacterized protein</fullName>
    </submittedName>
</protein>
<dbReference type="EMBL" id="KN822136">
    <property type="protein sequence ID" value="KIM55347.1"/>
    <property type="molecule type" value="Genomic_DNA"/>
</dbReference>
<dbReference type="HOGENOM" id="CLU_1620030_0_0_1"/>
<gene>
    <name evidence="2" type="ORF">SCLCIDRAFT_303801</name>
</gene>
<feature type="region of interest" description="Disordered" evidence="1">
    <location>
        <begin position="103"/>
        <end position="133"/>
    </location>
</feature>
<dbReference type="AlphaFoldDB" id="A0A0C2ZRY9"/>
<feature type="compositionally biased region" description="Polar residues" evidence="1">
    <location>
        <begin position="114"/>
        <end position="125"/>
    </location>
</feature>
<evidence type="ECO:0000313" key="3">
    <source>
        <dbReference type="Proteomes" id="UP000053989"/>
    </source>
</evidence>
<sequence length="164" mass="17746">MATSLNASTARLSNRRCYSVVTNVAREVEMSDAWMGSCIEWVVGPEDACECNECGQVRRRGGEKPAGWSTSTTTATTTTMWTLTPPLASTAASKRSTTPLRAIPTTTETATTTSDVPTGRGQQLPTDDDSAGASVTTDTITHNLLCRRTFLFCFINKFVVILFH</sequence>
<reference evidence="3" key="2">
    <citation type="submission" date="2015-01" db="EMBL/GenBank/DDBJ databases">
        <title>Evolutionary Origins and Diversification of the Mycorrhizal Mutualists.</title>
        <authorList>
            <consortium name="DOE Joint Genome Institute"/>
            <consortium name="Mycorrhizal Genomics Consortium"/>
            <person name="Kohler A."/>
            <person name="Kuo A."/>
            <person name="Nagy L.G."/>
            <person name="Floudas D."/>
            <person name="Copeland A."/>
            <person name="Barry K.W."/>
            <person name="Cichocki N."/>
            <person name="Veneault-Fourrey C."/>
            <person name="LaButti K."/>
            <person name="Lindquist E.A."/>
            <person name="Lipzen A."/>
            <person name="Lundell T."/>
            <person name="Morin E."/>
            <person name="Murat C."/>
            <person name="Riley R."/>
            <person name="Ohm R."/>
            <person name="Sun H."/>
            <person name="Tunlid A."/>
            <person name="Henrissat B."/>
            <person name="Grigoriev I.V."/>
            <person name="Hibbett D.S."/>
            <person name="Martin F."/>
        </authorList>
    </citation>
    <scope>NUCLEOTIDE SEQUENCE [LARGE SCALE GENOMIC DNA]</scope>
    <source>
        <strain evidence="3">Foug A</strain>
    </source>
</reference>
<dbReference type="Proteomes" id="UP000053989">
    <property type="component" value="Unassembled WGS sequence"/>
</dbReference>
<accession>A0A0C2ZRY9</accession>
<reference evidence="2 3" key="1">
    <citation type="submission" date="2014-04" db="EMBL/GenBank/DDBJ databases">
        <authorList>
            <consortium name="DOE Joint Genome Institute"/>
            <person name="Kuo A."/>
            <person name="Kohler A."/>
            <person name="Nagy L.G."/>
            <person name="Floudas D."/>
            <person name="Copeland A."/>
            <person name="Barry K.W."/>
            <person name="Cichocki N."/>
            <person name="Veneault-Fourrey C."/>
            <person name="LaButti K."/>
            <person name="Lindquist E.A."/>
            <person name="Lipzen A."/>
            <person name="Lundell T."/>
            <person name="Morin E."/>
            <person name="Murat C."/>
            <person name="Sun H."/>
            <person name="Tunlid A."/>
            <person name="Henrissat B."/>
            <person name="Grigoriev I.V."/>
            <person name="Hibbett D.S."/>
            <person name="Martin F."/>
            <person name="Nordberg H.P."/>
            <person name="Cantor M.N."/>
            <person name="Hua S.X."/>
        </authorList>
    </citation>
    <scope>NUCLEOTIDE SEQUENCE [LARGE SCALE GENOMIC DNA]</scope>
    <source>
        <strain evidence="2 3">Foug A</strain>
    </source>
</reference>
<keyword evidence="3" id="KW-1185">Reference proteome</keyword>
<dbReference type="InParanoid" id="A0A0C2ZRY9"/>
<name>A0A0C2ZRY9_9AGAM</name>
<proteinExistence type="predicted"/>
<evidence type="ECO:0000313" key="2">
    <source>
        <dbReference type="EMBL" id="KIM55347.1"/>
    </source>
</evidence>